<proteinExistence type="predicted"/>
<evidence type="ECO:0000313" key="3">
    <source>
        <dbReference type="Proteomes" id="UP000061018"/>
    </source>
</evidence>
<reference evidence="3" key="1">
    <citation type="journal article" date="2015" name="J. Biotechnol.">
        <title>Complete genome sequence of Streptomyces ambofaciens ATCC 23877, the spiramycin producer.</title>
        <authorList>
            <person name="Thibessard A."/>
            <person name="Haas D."/>
            <person name="Gerbaud C."/>
            <person name="Aigle B."/>
            <person name="Lautru S."/>
            <person name="Pernodet J.L."/>
            <person name="Leblond P."/>
        </authorList>
    </citation>
    <scope>NUCLEOTIDE SEQUENCE [LARGE SCALE GENOMIC DNA]</scope>
    <source>
        <strain evidence="3">ATCC 23877 / 3486 / DSM 40053 / JCM 4204 / NBRC 12836 / NRRL B-2516</strain>
    </source>
</reference>
<dbReference type="Proteomes" id="UP000061018">
    <property type="component" value="Chromosome"/>
</dbReference>
<feature type="compositionally biased region" description="Polar residues" evidence="1">
    <location>
        <begin position="43"/>
        <end position="58"/>
    </location>
</feature>
<sequence>MCASRQAIVVTGAGTGSGDAKSIVHSPEPAGIGAADVPRGRMLQQSRTGSQKYSSSARPCSRGRRFFCQCRSNWSAMRWLFVIFVRYIRHGSGRAPVPRSDAAGSVGRHRS</sequence>
<feature type="region of interest" description="Disordered" evidence="1">
    <location>
        <begin position="92"/>
        <end position="111"/>
    </location>
</feature>
<dbReference type="EMBL" id="CP012382">
    <property type="protein sequence ID" value="AKZ53449.1"/>
    <property type="molecule type" value="Genomic_DNA"/>
</dbReference>
<accession>A0A0K2AKC5</accession>
<evidence type="ECO:0000313" key="2">
    <source>
        <dbReference type="EMBL" id="AKZ53449.1"/>
    </source>
</evidence>
<dbReference type="KEGG" id="samb:SAM23877_0400"/>
<dbReference type="AlphaFoldDB" id="A0A0K2AKC5"/>
<feature type="region of interest" description="Disordered" evidence="1">
    <location>
        <begin position="15"/>
        <end position="59"/>
    </location>
</feature>
<protein>
    <submittedName>
        <fullName evidence="2">Uncharacterized protein</fullName>
    </submittedName>
</protein>
<organism evidence="2 3">
    <name type="scientific">Streptomyces ambofaciens (strain ATCC 23877 / 3486 / DSM 40053 / JCM 4204 / NBRC 12836 / NRRL B-2516)</name>
    <dbReference type="NCBI Taxonomy" id="278992"/>
    <lineage>
        <taxon>Bacteria</taxon>
        <taxon>Bacillati</taxon>
        <taxon>Actinomycetota</taxon>
        <taxon>Actinomycetes</taxon>
        <taxon>Kitasatosporales</taxon>
        <taxon>Streptomycetaceae</taxon>
        <taxon>Streptomyces</taxon>
    </lineage>
</organism>
<evidence type="ECO:0000256" key="1">
    <source>
        <dbReference type="SAM" id="MobiDB-lite"/>
    </source>
</evidence>
<gene>
    <name evidence="2" type="ORF">SAM23877_0400</name>
</gene>
<name>A0A0K2AKC5_STRA7</name>